<reference evidence="1" key="1">
    <citation type="journal article" date="2019" name="bioRxiv">
        <title>The Genome of the Zebra Mussel, Dreissena polymorpha: A Resource for Invasive Species Research.</title>
        <authorList>
            <person name="McCartney M.A."/>
            <person name="Auch B."/>
            <person name="Kono T."/>
            <person name="Mallez S."/>
            <person name="Zhang Y."/>
            <person name="Obille A."/>
            <person name="Becker A."/>
            <person name="Abrahante J.E."/>
            <person name="Garbe J."/>
            <person name="Badalamenti J.P."/>
            <person name="Herman A."/>
            <person name="Mangelson H."/>
            <person name="Liachko I."/>
            <person name="Sullivan S."/>
            <person name="Sone E.D."/>
            <person name="Koren S."/>
            <person name="Silverstein K.A.T."/>
            <person name="Beckman K.B."/>
            <person name="Gohl D.M."/>
        </authorList>
    </citation>
    <scope>NUCLEOTIDE SEQUENCE</scope>
    <source>
        <strain evidence="1">Duluth1</strain>
        <tissue evidence="1">Whole animal</tissue>
    </source>
</reference>
<dbReference type="Proteomes" id="UP000828390">
    <property type="component" value="Unassembled WGS sequence"/>
</dbReference>
<gene>
    <name evidence="1" type="ORF">DPMN_043252</name>
</gene>
<dbReference type="AlphaFoldDB" id="A0A9D4D1X4"/>
<dbReference type="EMBL" id="JAIWYP010000011">
    <property type="protein sequence ID" value="KAH3736679.1"/>
    <property type="molecule type" value="Genomic_DNA"/>
</dbReference>
<name>A0A9D4D1X4_DREPO</name>
<evidence type="ECO:0008006" key="3">
    <source>
        <dbReference type="Google" id="ProtNLM"/>
    </source>
</evidence>
<accession>A0A9D4D1X4</accession>
<organism evidence="1 2">
    <name type="scientific">Dreissena polymorpha</name>
    <name type="common">Zebra mussel</name>
    <name type="synonym">Mytilus polymorpha</name>
    <dbReference type="NCBI Taxonomy" id="45954"/>
    <lineage>
        <taxon>Eukaryota</taxon>
        <taxon>Metazoa</taxon>
        <taxon>Spiralia</taxon>
        <taxon>Lophotrochozoa</taxon>
        <taxon>Mollusca</taxon>
        <taxon>Bivalvia</taxon>
        <taxon>Autobranchia</taxon>
        <taxon>Heteroconchia</taxon>
        <taxon>Euheterodonta</taxon>
        <taxon>Imparidentia</taxon>
        <taxon>Neoheterodontei</taxon>
        <taxon>Myida</taxon>
        <taxon>Dreissenoidea</taxon>
        <taxon>Dreissenidae</taxon>
        <taxon>Dreissena</taxon>
    </lineage>
</organism>
<keyword evidence="2" id="KW-1185">Reference proteome</keyword>
<proteinExistence type="predicted"/>
<protein>
    <recommendedName>
        <fullName evidence="3">Apple domain-containing protein</fullName>
    </recommendedName>
</protein>
<evidence type="ECO:0000313" key="1">
    <source>
        <dbReference type="EMBL" id="KAH3736679.1"/>
    </source>
</evidence>
<sequence length="61" mass="6949">MVTSKIICAQECLRQVAPACRIAQLDQDKQSCALFESLGHEKDTMNGNFTIIFKNAFYMFE</sequence>
<comment type="caution">
    <text evidence="1">The sequence shown here is derived from an EMBL/GenBank/DDBJ whole genome shotgun (WGS) entry which is preliminary data.</text>
</comment>
<evidence type="ECO:0000313" key="2">
    <source>
        <dbReference type="Proteomes" id="UP000828390"/>
    </source>
</evidence>
<reference evidence="1" key="2">
    <citation type="submission" date="2020-11" db="EMBL/GenBank/DDBJ databases">
        <authorList>
            <person name="McCartney M.A."/>
            <person name="Auch B."/>
            <person name="Kono T."/>
            <person name="Mallez S."/>
            <person name="Becker A."/>
            <person name="Gohl D.M."/>
            <person name="Silverstein K.A.T."/>
            <person name="Koren S."/>
            <person name="Bechman K.B."/>
            <person name="Herman A."/>
            <person name="Abrahante J.E."/>
            <person name="Garbe J."/>
        </authorList>
    </citation>
    <scope>NUCLEOTIDE SEQUENCE</scope>
    <source>
        <strain evidence="1">Duluth1</strain>
        <tissue evidence="1">Whole animal</tissue>
    </source>
</reference>